<reference evidence="7" key="1">
    <citation type="submission" date="2020-10" db="EMBL/GenBank/DDBJ databases">
        <title>Unveiling of a novel bifunctional photoreceptor, Dualchrome1, isolated from a cosmopolitan green alga.</title>
        <authorList>
            <person name="Suzuki S."/>
            <person name="Kawachi M."/>
        </authorList>
    </citation>
    <scope>NUCLEOTIDE SEQUENCE</scope>
    <source>
        <strain evidence="7">NIES 2893</strain>
    </source>
</reference>
<feature type="chain" id="PRO_5032571257" description="Coiled-coil domain-containing protein 47" evidence="6">
    <location>
        <begin position="42"/>
        <end position="470"/>
    </location>
</feature>
<evidence type="ECO:0000256" key="2">
    <source>
        <dbReference type="ARBA" id="ARBA00022692"/>
    </source>
</evidence>
<dbReference type="GO" id="GO:0005783">
    <property type="term" value="C:endoplasmic reticulum"/>
    <property type="evidence" value="ECO:0007669"/>
    <property type="project" value="InterPro"/>
</dbReference>
<accession>A0A830I373</accession>
<evidence type="ECO:0000313" key="7">
    <source>
        <dbReference type="EMBL" id="GHP11489.1"/>
    </source>
</evidence>
<feature type="region of interest" description="Disordered" evidence="5">
    <location>
        <begin position="57"/>
        <end position="128"/>
    </location>
</feature>
<dbReference type="PANTHER" id="PTHR12883:SF0">
    <property type="entry name" value="PAT COMPLEX SUBUNIT CCDC47"/>
    <property type="match status" value="1"/>
</dbReference>
<evidence type="ECO:0000256" key="4">
    <source>
        <dbReference type="ARBA" id="ARBA00023136"/>
    </source>
</evidence>
<protein>
    <recommendedName>
        <fullName evidence="9">Coiled-coil domain-containing protein 47</fullName>
    </recommendedName>
</protein>
<feature type="compositionally biased region" description="Basic and acidic residues" evidence="5">
    <location>
        <begin position="409"/>
        <end position="459"/>
    </location>
</feature>
<keyword evidence="6" id="KW-0732">Signal</keyword>
<dbReference type="AlphaFoldDB" id="A0A830I373"/>
<dbReference type="Proteomes" id="UP000660262">
    <property type="component" value="Unassembled WGS sequence"/>
</dbReference>
<dbReference type="PANTHER" id="PTHR12883">
    <property type="entry name" value="ADIPOCYTE-SPECIFIC PROTEIN 4-RELATED"/>
    <property type="match status" value="1"/>
</dbReference>
<sequence>MSPSAANAHLKARTRTRAGVKAAGVLVLALLALSAARGCAGQAQDDDWDASEFESAFIDGDDEPDTPPPPRQAQRQQQKAAPASTSQATNLDWDDSEFEGFPDDADTVVDGHAPLRRRQPSAQASSSNVRGKLGYIPEAIGGVLLLLYFVNYLLGSRANEALATAFAREFCVDGGFFPSQFSLVGVATDEDEDPSVLARESPCEYKFYASGRRFCEGLLATLSTKPRQDLGKVLWNSVASPNLTDTLEVEVYMNEPMEPMCMAVAPTKEAKRLHRTLKDLKAFASELSSAPDRVKSRFPTSLTIVSESAALADEIITDHLVEKVFGTKNGAWDAASPYFRSMHITDAHPDSSHARCLKFVFSMPAARDMRRLAPLLEMVTHCVDVVSRASLPQAEKAKAKARRVRQEELDLKEKRKEHEEALAKKREQKRADEIAKEEAMTPEARAKLEEARRRKELAKASRKGVKVVRR</sequence>
<keyword evidence="8" id="KW-1185">Reference proteome</keyword>
<gene>
    <name evidence="7" type="ORF">PPROV_001021700</name>
</gene>
<evidence type="ECO:0000256" key="6">
    <source>
        <dbReference type="SAM" id="SignalP"/>
    </source>
</evidence>
<comment type="caution">
    <text evidence="7">The sequence shown here is derived from an EMBL/GenBank/DDBJ whole genome shotgun (WGS) entry which is preliminary data.</text>
</comment>
<dbReference type="EMBL" id="BNJQ01000035">
    <property type="protein sequence ID" value="GHP11489.1"/>
    <property type="molecule type" value="Genomic_DNA"/>
</dbReference>
<keyword evidence="2" id="KW-0812">Transmembrane</keyword>
<evidence type="ECO:0008006" key="9">
    <source>
        <dbReference type="Google" id="ProtNLM"/>
    </source>
</evidence>
<dbReference type="InterPro" id="IPR012879">
    <property type="entry name" value="CCDC47"/>
</dbReference>
<evidence type="ECO:0000256" key="1">
    <source>
        <dbReference type="ARBA" id="ARBA00004167"/>
    </source>
</evidence>
<dbReference type="GO" id="GO:0016020">
    <property type="term" value="C:membrane"/>
    <property type="evidence" value="ECO:0007669"/>
    <property type="project" value="UniProtKB-SubCell"/>
</dbReference>
<dbReference type="Pfam" id="PF07946">
    <property type="entry name" value="CCDC47"/>
    <property type="match status" value="1"/>
</dbReference>
<feature type="compositionally biased region" description="Basic residues" evidence="5">
    <location>
        <begin position="460"/>
        <end position="470"/>
    </location>
</feature>
<feature type="region of interest" description="Disordered" evidence="5">
    <location>
        <begin position="409"/>
        <end position="470"/>
    </location>
</feature>
<name>A0A830I373_9CHLO</name>
<feature type="signal peptide" evidence="6">
    <location>
        <begin position="1"/>
        <end position="41"/>
    </location>
</feature>
<evidence type="ECO:0000256" key="3">
    <source>
        <dbReference type="ARBA" id="ARBA00022989"/>
    </source>
</evidence>
<evidence type="ECO:0000313" key="8">
    <source>
        <dbReference type="Proteomes" id="UP000660262"/>
    </source>
</evidence>
<feature type="compositionally biased region" description="Acidic residues" evidence="5">
    <location>
        <begin position="92"/>
        <end position="107"/>
    </location>
</feature>
<comment type="subcellular location">
    <subcellularLocation>
        <location evidence="1">Membrane</location>
        <topology evidence="1">Single-pass membrane protein</topology>
    </subcellularLocation>
</comment>
<feature type="compositionally biased region" description="Low complexity" evidence="5">
    <location>
        <begin position="72"/>
        <end position="83"/>
    </location>
</feature>
<dbReference type="GO" id="GO:0032469">
    <property type="term" value="P:endoplasmic reticulum calcium ion homeostasis"/>
    <property type="evidence" value="ECO:0007669"/>
    <property type="project" value="InterPro"/>
</dbReference>
<dbReference type="OrthoDB" id="10039147at2759"/>
<dbReference type="GO" id="GO:0005509">
    <property type="term" value="F:calcium ion binding"/>
    <property type="evidence" value="ECO:0007669"/>
    <property type="project" value="InterPro"/>
</dbReference>
<keyword evidence="4" id="KW-0472">Membrane</keyword>
<proteinExistence type="predicted"/>
<organism evidence="7 8">
    <name type="scientific">Pycnococcus provasolii</name>
    <dbReference type="NCBI Taxonomy" id="41880"/>
    <lineage>
        <taxon>Eukaryota</taxon>
        <taxon>Viridiplantae</taxon>
        <taxon>Chlorophyta</taxon>
        <taxon>Pseudoscourfieldiophyceae</taxon>
        <taxon>Pseudoscourfieldiales</taxon>
        <taxon>Pycnococcaceae</taxon>
        <taxon>Pycnococcus</taxon>
    </lineage>
</organism>
<evidence type="ECO:0000256" key="5">
    <source>
        <dbReference type="SAM" id="MobiDB-lite"/>
    </source>
</evidence>
<keyword evidence="3" id="KW-1133">Transmembrane helix</keyword>